<dbReference type="SMART" id="SM00421">
    <property type="entry name" value="HTH_LUXR"/>
    <property type="match status" value="1"/>
</dbReference>
<dbReference type="Gene3D" id="1.10.10.10">
    <property type="entry name" value="Winged helix-like DNA-binding domain superfamily/Winged helix DNA-binding domain"/>
    <property type="match status" value="1"/>
</dbReference>
<dbReference type="GO" id="GO:0003677">
    <property type="term" value="F:DNA binding"/>
    <property type="evidence" value="ECO:0007669"/>
    <property type="project" value="InterPro"/>
</dbReference>
<dbReference type="InterPro" id="IPR011990">
    <property type="entry name" value="TPR-like_helical_dom_sf"/>
</dbReference>
<gene>
    <name evidence="2" type="ORF">H6H00_25920</name>
</gene>
<sequence>MAGSLIASKMRVPVVRGGSVRRDRLDGPLDRGVAGPLTLLSAPAGFGKTTLLADWLACTGRTSAAWLSLDERDGDPVRFWTYLVTALRTAPGSPAGFGDAALALLTAPRPSTEAVVTALLDDLAALRDDVVLVLDDLHVVDAREIRDGLALLLEHLPPALHLVVACRADPPFPLARMRARGELVEVRAAELRFTPDEVAAYLADAAGPGLAPADVVALEERTEGWIAALQLAALSLRGRADVGGFIARFAGDDRYVVDYLVEEVLRHLSPDVGDFLLRTAVLDRFTAPLCDAVTGRDDGARTLPALERANLFLVPLDDHREWYRYHHLFADVLRARIPAGRLPLLHRRAADWFERHDLVEESVEHALAAGDVDRAARLMERAVPAIRRSRHDTTFRGWLARLPDEVLRRSPVLGVFRGWSLMVAGDLEGFAARLDDAERALAAVPPGSEPPWADTEELHTLPATIAVYRASIAQARGDVAGTAAHARRALDLARPGDHLSLGSASGLLGLASWAEGDVASALRTFGRAVTSLRAGGNVVDELTSTAVLADMWLAAGRPLTARRVCERALRRDGGAPPAAAASLHVALSGLHREAGDLGRAREHLGTADALDDRGSVVEGRHRRHVAAALLAAAEGDPDAADVLLDRAEQDHLPGFLPDLHPVPAIRARILLRRQRPLEAADLVRGRGVTPDDRADPLREYDHLTLVRLLLARRRPDRATGLLERLLDAAQSAGRARSVLEIGMLQALALDARGDRPRARETLDRALTGAPETAGHVRLFLDEGTPVTDLLRDVERHGTASEQARLLLGPSPDVALTGREIQVLRLLDGELTGPQIARALYVTHNTLRTHTKHIFTKLDVTTRRAAVARARERGVL</sequence>
<dbReference type="Gene3D" id="1.25.40.10">
    <property type="entry name" value="Tetratricopeptide repeat domain"/>
    <property type="match status" value="1"/>
</dbReference>
<dbReference type="SUPFAM" id="SSF46894">
    <property type="entry name" value="C-terminal effector domain of the bipartite response regulators"/>
    <property type="match status" value="1"/>
</dbReference>
<dbReference type="SUPFAM" id="SSF52540">
    <property type="entry name" value="P-loop containing nucleoside triphosphate hydrolases"/>
    <property type="match status" value="1"/>
</dbReference>
<evidence type="ECO:0000313" key="3">
    <source>
        <dbReference type="Proteomes" id="UP000515728"/>
    </source>
</evidence>
<name>A0A7G7MFF5_9PSEU</name>
<dbReference type="PROSITE" id="PS50043">
    <property type="entry name" value="HTH_LUXR_2"/>
    <property type="match status" value="1"/>
</dbReference>
<accession>A0A7G7MFF5</accession>
<dbReference type="EMBL" id="CP060131">
    <property type="protein sequence ID" value="QNG51516.1"/>
    <property type="molecule type" value="Genomic_DNA"/>
</dbReference>
<reference evidence="2 3" key="1">
    <citation type="submission" date="2020-08" db="EMBL/GenBank/DDBJ databases">
        <authorList>
            <person name="Mo P."/>
        </authorList>
    </citation>
    <scope>NUCLEOTIDE SEQUENCE [LARGE SCALE GENOMIC DNA]</scope>
    <source>
        <strain evidence="2 3">CGMCC 4.1532</strain>
    </source>
</reference>
<organism evidence="2 3">
    <name type="scientific">Pseudonocardia petroleophila</name>
    <dbReference type="NCBI Taxonomy" id="37331"/>
    <lineage>
        <taxon>Bacteria</taxon>
        <taxon>Bacillati</taxon>
        <taxon>Actinomycetota</taxon>
        <taxon>Actinomycetes</taxon>
        <taxon>Pseudonocardiales</taxon>
        <taxon>Pseudonocardiaceae</taxon>
        <taxon>Pseudonocardia</taxon>
    </lineage>
</organism>
<dbReference type="InterPro" id="IPR016032">
    <property type="entry name" value="Sig_transdc_resp-reg_C-effctor"/>
</dbReference>
<keyword evidence="3" id="KW-1185">Reference proteome</keyword>
<dbReference type="Pfam" id="PF00196">
    <property type="entry name" value="GerE"/>
    <property type="match status" value="1"/>
</dbReference>
<dbReference type="InterPro" id="IPR027417">
    <property type="entry name" value="P-loop_NTPase"/>
</dbReference>
<dbReference type="Proteomes" id="UP000515728">
    <property type="component" value="Chromosome"/>
</dbReference>
<dbReference type="InterPro" id="IPR000792">
    <property type="entry name" value="Tscrpt_reg_LuxR_C"/>
</dbReference>
<dbReference type="GO" id="GO:0006355">
    <property type="term" value="P:regulation of DNA-templated transcription"/>
    <property type="evidence" value="ECO:0007669"/>
    <property type="project" value="InterPro"/>
</dbReference>
<dbReference type="InterPro" id="IPR036388">
    <property type="entry name" value="WH-like_DNA-bd_sf"/>
</dbReference>
<dbReference type="SUPFAM" id="SSF48452">
    <property type="entry name" value="TPR-like"/>
    <property type="match status" value="1"/>
</dbReference>
<dbReference type="KEGG" id="ppel:H6H00_25920"/>
<dbReference type="InterPro" id="IPR041617">
    <property type="entry name" value="TPR_MalT"/>
</dbReference>
<dbReference type="Pfam" id="PF25873">
    <property type="entry name" value="WHD_MalT"/>
    <property type="match status" value="1"/>
</dbReference>
<dbReference type="AlphaFoldDB" id="A0A7G7MFF5"/>
<evidence type="ECO:0000259" key="1">
    <source>
        <dbReference type="PROSITE" id="PS50043"/>
    </source>
</evidence>
<evidence type="ECO:0000313" key="2">
    <source>
        <dbReference type="EMBL" id="QNG51516.1"/>
    </source>
</evidence>
<protein>
    <submittedName>
        <fullName evidence="2">Helix-turn-helix transcriptional regulator</fullName>
    </submittedName>
</protein>
<dbReference type="RefSeq" id="WP_185718270.1">
    <property type="nucleotide sequence ID" value="NZ_BAAAWI010000001.1"/>
</dbReference>
<dbReference type="InterPro" id="IPR059106">
    <property type="entry name" value="WHD_MalT"/>
</dbReference>
<feature type="domain" description="HTH luxR-type" evidence="1">
    <location>
        <begin position="808"/>
        <end position="873"/>
    </location>
</feature>
<dbReference type="Pfam" id="PF17874">
    <property type="entry name" value="TPR_MalT"/>
    <property type="match status" value="1"/>
</dbReference>
<proteinExistence type="predicted"/>